<evidence type="ECO:0000259" key="5">
    <source>
        <dbReference type="PROSITE" id="PS50111"/>
    </source>
</evidence>
<keyword evidence="8" id="KW-1185">Reference proteome</keyword>
<dbReference type="Pfam" id="PF00015">
    <property type="entry name" value="MCPsignal"/>
    <property type="match status" value="1"/>
</dbReference>
<keyword evidence="4" id="KW-0812">Transmembrane</keyword>
<proteinExistence type="inferred from homology"/>
<feature type="transmembrane region" description="Helical" evidence="4">
    <location>
        <begin position="7"/>
        <end position="28"/>
    </location>
</feature>
<feature type="domain" description="HAMP" evidence="6">
    <location>
        <begin position="324"/>
        <end position="376"/>
    </location>
</feature>
<evidence type="ECO:0000313" key="7">
    <source>
        <dbReference type="EMBL" id="MBD2185542.1"/>
    </source>
</evidence>
<dbReference type="GO" id="GO:0016020">
    <property type="term" value="C:membrane"/>
    <property type="evidence" value="ECO:0007669"/>
    <property type="project" value="InterPro"/>
</dbReference>
<reference evidence="7" key="2">
    <citation type="submission" date="2020-08" db="EMBL/GenBank/DDBJ databases">
        <authorList>
            <person name="Chen M."/>
            <person name="Teng W."/>
            <person name="Zhao L."/>
            <person name="Hu C."/>
            <person name="Zhou Y."/>
            <person name="Han B."/>
            <person name="Song L."/>
            <person name="Shu W."/>
        </authorList>
    </citation>
    <scope>NUCLEOTIDE SEQUENCE</scope>
    <source>
        <strain evidence="7">FACHB-1375</strain>
    </source>
</reference>
<reference evidence="7" key="1">
    <citation type="journal article" date="2015" name="ISME J.">
        <title>Draft Genome Sequence of Streptomyces incarnatus NRRL8089, which Produces the Nucleoside Antibiotic Sinefungin.</title>
        <authorList>
            <person name="Oshima K."/>
            <person name="Hattori M."/>
            <person name="Shimizu H."/>
            <person name="Fukuda K."/>
            <person name="Nemoto M."/>
            <person name="Inagaki K."/>
            <person name="Tamura T."/>
        </authorList>
    </citation>
    <scope>NUCLEOTIDE SEQUENCE</scope>
    <source>
        <strain evidence="7">FACHB-1375</strain>
    </source>
</reference>
<sequence>MGLRRQIVLTVISGIAATLLPTVTIMTWTAREALLEKTNADGIRIAKLFALSAQFTKDIPDRVEESIADQMVGQAVIAAHLVSIAEKAGLSPQAINAHLKAITDASIVDEFWITDEKGHSYLRNLDVDFTFSPDPKKQPQASLFWPLLTGEKTVVIQEARRREIDRNIFKYVGVVGIDKRRIVQVGSNGALFDRLRQELGFQNLIDRVLDKNSVHGIWVVDDRLNVVAAGTVAGWENSQSLNEVDRALIERAIRQKLSQSELQGKYLRVATPLSDSDRQSLGATLIYLPLESVQKTIQQQLGRAVAISTGTLLFGLLISYFLSRWLMQPIQELNEAAKAITQGNLDTMVKVDRTDELGQLAQVFTQMAQTVKVREQQLASVIDQAKQVAIENTLSTTQIAVAGKQLEATVVQQAAFANQVNTTARAIANTSGQLVKTMENVAQKATATAQVTSSSQKSLAKMADAMGDLASATNVISARLRVMNEKANNINSAVNRISDVAYKTNLISLNAAIEAEKAGEYGAGFAVVAREVRRLADNSAAASQEIEEVVKEIQSSVYKGVMEMDKFSHQVGFHVELVGRISQQITQAIEQVQSLTPEFEQVSQTVEAQFEGAQQISVAISKLSQASQQTVASLQQTNQVLDQLDNTAQVLREIISSSVAS</sequence>
<dbReference type="Gene3D" id="1.10.287.950">
    <property type="entry name" value="Methyl-accepting chemotaxis protein"/>
    <property type="match status" value="1"/>
</dbReference>
<dbReference type="InterPro" id="IPR004090">
    <property type="entry name" value="Chemotax_Me-accpt_rcpt"/>
</dbReference>
<dbReference type="SMART" id="SM00283">
    <property type="entry name" value="MA"/>
    <property type="match status" value="1"/>
</dbReference>
<keyword evidence="4" id="KW-0472">Membrane</keyword>
<dbReference type="PRINTS" id="PR00260">
    <property type="entry name" value="CHEMTRNSDUCR"/>
</dbReference>
<comment type="similarity">
    <text evidence="2">Belongs to the methyl-accepting chemotaxis (MCP) protein family.</text>
</comment>
<dbReference type="SMART" id="SM00304">
    <property type="entry name" value="HAMP"/>
    <property type="match status" value="2"/>
</dbReference>
<feature type="domain" description="Methyl-accepting transducer" evidence="5">
    <location>
        <begin position="388"/>
        <end position="624"/>
    </location>
</feature>
<protein>
    <submittedName>
        <fullName evidence="7">Methyl-accepting chemotaxis protein</fullName>
    </submittedName>
</protein>
<evidence type="ECO:0000259" key="6">
    <source>
        <dbReference type="PROSITE" id="PS50885"/>
    </source>
</evidence>
<dbReference type="Pfam" id="PF00672">
    <property type="entry name" value="HAMP"/>
    <property type="match status" value="1"/>
</dbReference>
<evidence type="ECO:0000313" key="8">
    <source>
        <dbReference type="Proteomes" id="UP000641646"/>
    </source>
</evidence>
<evidence type="ECO:0000256" key="4">
    <source>
        <dbReference type="SAM" id="Phobius"/>
    </source>
</evidence>
<dbReference type="GO" id="GO:0004888">
    <property type="term" value="F:transmembrane signaling receptor activity"/>
    <property type="evidence" value="ECO:0007669"/>
    <property type="project" value="InterPro"/>
</dbReference>
<gene>
    <name evidence="7" type="ORF">H6G03_31490</name>
</gene>
<dbReference type="PROSITE" id="PS50111">
    <property type="entry name" value="CHEMOTAXIS_TRANSDUC_2"/>
    <property type="match status" value="1"/>
</dbReference>
<name>A0A926ZKN0_9CYAN</name>
<evidence type="ECO:0000256" key="2">
    <source>
        <dbReference type="ARBA" id="ARBA00029447"/>
    </source>
</evidence>
<dbReference type="PANTHER" id="PTHR32089">
    <property type="entry name" value="METHYL-ACCEPTING CHEMOTAXIS PROTEIN MCPB"/>
    <property type="match status" value="1"/>
</dbReference>
<keyword evidence="1 3" id="KW-0807">Transducer</keyword>
<dbReference type="AlphaFoldDB" id="A0A926ZKN0"/>
<evidence type="ECO:0000256" key="1">
    <source>
        <dbReference type="ARBA" id="ARBA00023224"/>
    </source>
</evidence>
<dbReference type="GO" id="GO:0006935">
    <property type="term" value="P:chemotaxis"/>
    <property type="evidence" value="ECO:0007669"/>
    <property type="project" value="InterPro"/>
</dbReference>
<organism evidence="7 8">
    <name type="scientific">Aerosakkonema funiforme FACHB-1375</name>
    <dbReference type="NCBI Taxonomy" id="2949571"/>
    <lineage>
        <taxon>Bacteria</taxon>
        <taxon>Bacillati</taxon>
        <taxon>Cyanobacteriota</taxon>
        <taxon>Cyanophyceae</taxon>
        <taxon>Oscillatoriophycideae</taxon>
        <taxon>Aerosakkonematales</taxon>
        <taxon>Aerosakkonemataceae</taxon>
        <taxon>Aerosakkonema</taxon>
    </lineage>
</organism>
<dbReference type="InterPro" id="IPR003660">
    <property type="entry name" value="HAMP_dom"/>
</dbReference>
<dbReference type="GO" id="GO:0007165">
    <property type="term" value="P:signal transduction"/>
    <property type="evidence" value="ECO:0007669"/>
    <property type="project" value="UniProtKB-KW"/>
</dbReference>
<keyword evidence="4" id="KW-1133">Transmembrane helix</keyword>
<dbReference type="Gene3D" id="6.10.340.10">
    <property type="match status" value="1"/>
</dbReference>
<dbReference type="PANTHER" id="PTHR32089:SF120">
    <property type="entry name" value="METHYL-ACCEPTING CHEMOTAXIS PROTEIN TLPQ"/>
    <property type="match status" value="1"/>
</dbReference>
<dbReference type="RefSeq" id="WP_190473959.1">
    <property type="nucleotide sequence ID" value="NZ_JACJPW010000127.1"/>
</dbReference>
<dbReference type="EMBL" id="JACJPW010000127">
    <property type="protein sequence ID" value="MBD2185542.1"/>
    <property type="molecule type" value="Genomic_DNA"/>
</dbReference>
<accession>A0A926ZKN0</accession>
<dbReference type="Proteomes" id="UP000641646">
    <property type="component" value="Unassembled WGS sequence"/>
</dbReference>
<dbReference type="InterPro" id="IPR004089">
    <property type="entry name" value="MCPsignal_dom"/>
</dbReference>
<comment type="caution">
    <text evidence="7">The sequence shown here is derived from an EMBL/GenBank/DDBJ whole genome shotgun (WGS) entry which is preliminary data.</text>
</comment>
<dbReference type="SUPFAM" id="SSF58104">
    <property type="entry name" value="Methyl-accepting chemotaxis protein (MCP) signaling domain"/>
    <property type="match status" value="1"/>
</dbReference>
<dbReference type="PROSITE" id="PS50885">
    <property type="entry name" value="HAMP"/>
    <property type="match status" value="1"/>
</dbReference>
<dbReference type="CDD" id="cd06225">
    <property type="entry name" value="HAMP"/>
    <property type="match status" value="1"/>
</dbReference>
<evidence type="ECO:0000256" key="3">
    <source>
        <dbReference type="PROSITE-ProRule" id="PRU00284"/>
    </source>
</evidence>